<dbReference type="RefSeq" id="WP_414836046.1">
    <property type="nucleotide sequence ID" value="NZ_CP015961.1"/>
</dbReference>
<feature type="domain" description="DUF3817" evidence="7">
    <location>
        <begin position="30"/>
        <end position="117"/>
    </location>
</feature>
<dbReference type="Pfam" id="PF12823">
    <property type="entry name" value="DUF3817"/>
    <property type="match status" value="1"/>
</dbReference>
<dbReference type="InterPro" id="IPR023845">
    <property type="entry name" value="DUF3817_TM"/>
</dbReference>
<dbReference type="EMBL" id="CP015961">
    <property type="protein sequence ID" value="ANI91921.1"/>
    <property type="molecule type" value="Genomic_DNA"/>
</dbReference>
<evidence type="ECO:0000256" key="4">
    <source>
        <dbReference type="ARBA" id="ARBA00022989"/>
    </source>
</evidence>
<gene>
    <name evidence="8" type="ORF">BJL86_1130</name>
</gene>
<proteinExistence type="predicted"/>
<evidence type="ECO:0000256" key="1">
    <source>
        <dbReference type="ARBA" id="ARBA00004651"/>
    </source>
</evidence>
<evidence type="ECO:0000256" key="2">
    <source>
        <dbReference type="ARBA" id="ARBA00022475"/>
    </source>
</evidence>
<dbReference type="AlphaFoldDB" id="A0A173LKC2"/>
<protein>
    <recommendedName>
        <fullName evidence="7">DUF3817 domain-containing protein</fullName>
    </recommendedName>
</protein>
<keyword evidence="4 6" id="KW-1133">Transmembrane helix</keyword>
<dbReference type="KEGG" id="dtm:BJL86_1130"/>
<keyword evidence="3 6" id="KW-0812">Transmembrane</keyword>
<accession>A0A173LKC2</accession>
<dbReference type="GO" id="GO:0005886">
    <property type="term" value="C:plasma membrane"/>
    <property type="evidence" value="ECO:0007669"/>
    <property type="project" value="UniProtKB-SubCell"/>
</dbReference>
<organism evidence="8 9">
    <name type="scientific">Dietzia timorensis</name>
    <dbReference type="NCBI Taxonomy" id="499555"/>
    <lineage>
        <taxon>Bacteria</taxon>
        <taxon>Bacillati</taxon>
        <taxon>Actinomycetota</taxon>
        <taxon>Actinomycetes</taxon>
        <taxon>Mycobacteriales</taxon>
        <taxon>Dietziaceae</taxon>
        <taxon>Dietzia</taxon>
    </lineage>
</organism>
<keyword evidence="9" id="KW-1185">Reference proteome</keyword>
<evidence type="ECO:0000313" key="8">
    <source>
        <dbReference type="EMBL" id="ANI91921.1"/>
    </source>
</evidence>
<keyword evidence="5 6" id="KW-0472">Membrane</keyword>
<evidence type="ECO:0000256" key="6">
    <source>
        <dbReference type="SAM" id="Phobius"/>
    </source>
</evidence>
<evidence type="ECO:0000313" key="9">
    <source>
        <dbReference type="Proteomes" id="UP000186104"/>
    </source>
</evidence>
<feature type="transmembrane region" description="Helical" evidence="6">
    <location>
        <begin position="35"/>
        <end position="57"/>
    </location>
</feature>
<evidence type="ECO:0000259" key="7">
    <source>
        <dbReference type="Pfam" id="PF12823"/>
    </source>
</evidence>
<dbReference type="Proteomes" id="UP000186104">
    <property type="component" value="Chromosome"/>
</dbReference>
<evidence type="ECO:0000256" key="5">
    <source>
        <dbReference type="ARBA" id="ARBA00023136"/>
    </source>
</evidence>
<dbReference type="PANTHER" id="PTHR40077:SF2">
    <property type="entry name" value="MEMBRANE PROTEIN"/>
    <property type="match status" value="1"/>
</dbReference>
<sequence length="135" mass="15488">MTTPESPTPSEENVLVKDPAHRLRKLTNALTRYRVLAWITGVWLLILVAEMVLKYILKVDMPGWTDFIPPAHGWVYFVYLLCTLDLGIKIRWGWGKIIITCLAGTIPFLSFYFEHIRAREAKAEIADAKRSIGMK</sequence>
<evidence type="ECO:0000256" key="3">
    <source>
        <dbReference type="ARBA" id="ARBA00022692"/>
    </source>
</evidence>
<comment type="subcellular location">
    <subcellularLocation>
        <location evidence="1">Cell membrane</location>
        <topology evidence="1">Multi-pass membrane protein</topology>
    </subcellularLocation>
</comment>
<dbReference type="NCBIfam" id="TIGR03954">
    <property type="entry name" value="integ_memb_HG"/>
    <property type="match status" value="1"/>
</dbReference>
<dbReference type="PANTHER" id="PTHR40077">
    <property type="entry name" value="MEMBRANE PROTEIN-RELATED"/>
    <property type="match status" value="1"/>
</dbReference>
<reference evidence="8 9" key="1">
    <citation type="submission" date="2016-06" db="EMBL/GenBank/DDBJ databases">
        <title>Complete genome sequence of a saline-alkali tolerant type strain Dietzia timorensis ID05-A0528T.</title>
        <authorList>
            <person name="Wu X."/>
        </authorList>
    </citation>
    <scope>NUCLEOTIDE SEQUENCE [LARGE SCALE GENOMIC DNA]</scope>
    <source>
        <strain evidence="8 9">ID05-A0528</strain>
    </source>
</reference>
<dbReference type="STRING" id="499555.BJL86_1130"/>
<name>A0A173LKC2_9ACTN</name>
<keyword evidence="2" id="KW-1003">Cell membrane</keyword>
<feature type="transmembrane region" description="Helical" evidence="6">
    <location>
        <begin position="94"/>
        <end position="113"/>
    </location>
</feature>